<dbReference type="PANTHER" id="PTHR43685">
    <property type="entry name" value="GLYCOSYLTRANSFERASE"/>
    <property type="match status" value="1"/>
</dbReference>
<dbReference type="OrthoDB" id="9794124at2"/>
<keyword evidence="2" id="KW-0808">Transferase</keyword>
<organism evidence="2 3">
    <name type="scientific">Insolitispirillum peregrinum</name>
    <dbReference type="NCBI Taxonomy" id="80876"/>
    <lineage>
        <taxon>Bacteria</taxon>
        <taxon>Pseudomonadati</taxon>
        <taxon>Pseudomonadota</taxon>
        <taxon>Alphaproteobacteria</taxon>
        <taxon>Rhodospirillales</taxon>
        <taxon>Novispirillaceae</taxon>
        <taxon>Insolitispirillum</taxon>
    </lineage>
</organism>
<reference evidence="2 3" key="1">
    <citation type="submission" date="2017-01" db="EMBL/GenBank/DDBJ databases">
        <authorList>
            <person name="Mah S.A."/>
            <person name="Swanson W.J."/>
            <person name="Moy G.W."/>
            <person name="Vacquier V.D."/>
        </authorList>
    </citation>
    <scope>NUCLEOTIDE SEQUENCE [LARGE SCALE GENOMIC DNA]</scope>
    <source>
        <strain evidence="2 3">DSM 11589</strain>
    </source>
</reference>
<evidence type="ECO:0000313" key="2">
    <source>
        <dbReference type="EMBL" id="SIS46672.1"/>
    </source>
</evidence>
<sequence length="256" mass="28447">MSAPTASPPLVSIITSTFNAGKYLGDLIASMRAQDRDGIEWIIVDGGSQDDTIALAQAAQDVVSVLISEPDRGIYDAWNKGVAVARGDWIAFMGADDYYLPGALARCRQAAQAAAPEITMIVGTIHWVNEDDSRIVRTIAEPWDWQKMQRWMNIGHPGTLHHRRLFEQHGAFDIAFRSAADYDFLLRVGPQVRASFIATPLARVRIGGASQQTQALREAQQARQRNLHLSRLQVGWAYWVARVKMIIRGRIEALKG</sequence>
<evidence type="ECO:0000259" key="1">
    <source>
        <dbReference type="Pfam" id="PF00535"/>
    </source>
</evidence>
<dbReference type="InterPro" id="IPR001173">
    <property type="entry name" value="Glyco_trans_2-like"/>
</dbReference>
<dbReference type="EMBL" id="FTOA01000002">
    <property type="protein sequence ID" value="SIS46672.1"/>
    <property type="molecule type" value="Genomic_DNA"/>
</dbReference>
<dbReference type="Pfam" id="PF00535">
    <property type="entry name" value="Glycos_transf_2"/>
    <property type="match status" value="1"/>
</dbReference>
<dbReference type="PANTHER" id="PTHR43685:SF11">
    <property type="entry name" value="GLYCOSYLTRANSFERASE TAGX-RELATED"/>
    <property type="match status" value="1"/>
</dbReference>
<dbReference type="Gene3D" id="3.90.550.10">
    <property type="entry name" value="Spore Coat Polysaccharide Biosynthesis Protein SpsA, Chain A"/>
    <property type="match status" value="1"/>
</dbReference>
<gene>
    <name evidence="2" type="ORF">SAMN05421779_10263</name>
</gene>
<proteinExistence type="predicted"/>
<dbReference type="GO" id="GO:0016740">
    <property type="term" value="F:transferase activity"/>
    <property type="evidence" value="ECO:0007669"/>
    <property type="project" value="UniProtKB-KW"/>
</dbReference>
<protein>
    <submittedName>
        <fullName evidence="2">Glycosyl transferase family 2</fullName>
    </submittedName>
</protein>
<dbReference type="InterPro" id="IPR050834">
    <property type="entry name" value="Glycosyltransf_2"/>
</dbReference>
<dbReference type="AlphaFoldDB" id="A0A1N7JB98"/>
<dbReference type="Proteomes" id="UP000185678">
    <property type="component" value="Unassembled WGS sequence"/>
</dbReference>
<feature type="domain" description="Glycosyltransferase 2-like" evidence="1">
    <location>
        <begin position="12"/>
        <end position="166"/>
    </location>
</feature>
<dbReference type="RefSeq" id="WP_076398993.1">
    <property type="nucleotide sequence ID" value="NZ_FTOA01000002.1"/>
</dbReference>
<dbReference type="CDD" id="cd06433">
    <property type="entry name" value="GT_2_WfgS_like"/>
    <property type="match status" value="1"/>
</dbReference>
<dbReference type="SUPFAM" id="SSF53448">
    <property type="entry name" value="Nucleotide-diphospho-sugar transferases"/>
    <property type="match status" value="1"/>
</dbReference>
<evidence type="ECO:0000313" key="3">
    <source>
        <dbReference type="Proteomes" id="UP000185678"/>
    </source>
</evidence>
<name>A0A1N7JB98_9PROT</name>
<accession>A0A1N7JB98</accession>
<dbReference type="STRING" id="80876.SAMN05421779_10263"/>
<keyword evidence="3" id="KW-1185">Reference proteome</keyword>
<dbReference type="InterPro" id="IPR029044">
    <property type="entry name" value="Nucleotide-diphossugar_trans"/>
</dbReference>